<keyword evidence="1" id="KW-0812">Transmembrane</keyword>
<organism evidence="2 3">
    <name type="scientific">Nonomuraea dietziae</name>
    <dbReference type="NCBI Taxonomy" id="65515"/>
    <lineage>
        <taxon>Bacteria</taxon>
        <taxon>Bacillati</taxon>
        <taxon>Actinomycetota</taxon>
        <taxon>Actinomycetes</taxon>
        <taxon>Streptosporangiales</taxon>
        <taxon>Streptosporangiaceae</taxon>
        <taxon>Nonomuraea</taxon>
    </lineage>
</organism>
<evidence type="ECO:0000313" key="3">
    <source>
        <dbReference type="Proteomes" id="UP000579945"/>
    </source>
</evidence>
<evidence type="ECO:0000313" key="2">
    <source>
        <dbReference type="EMBL" id="MBB3733934.1"/>
    </source>
</evidence>
<evidence type="ECO:0000256" key="1">
    <source>
        <dbReference type="SAM" id="Phobius"/>
    </source>
</evidence>
<keyword evidence="3" id="KW-1185">Reference proteome</keyword>
<reference evidence="2 3" key="1">
    <citation type="submission" date="2020-08" db="EMBL/GenBank/DDBJ databases">
        <title>Sequencing the genomes of 1000 actinobacteria strains.</title>
        <authorList>
            <person name="Klenk H.-P."/>
        </authorList>
    </citation>
    <scope>NUCLEOTIDE SEQUENCE [LARGE SCALE GENOMIC DNA]</scope>
    <source>
        <strain evidence="2 3">DSM 44320</strain>
    </source>
</reference>
<accession>A0A7W5VD88</accession>
<feature type="transmembrane region" description="Helical" evidence="1">
    <location>
        <begin position="37"/>
        <end position="56"/>
    </location>
</feature>
<keyword evidence="1" id="KW-0472">Membrane</keyword>
<keyword evidence="1" id="KW-1133">Transmembrane helix</keyword>
<dbReference type="AlphaFoldDB" id="A0A7W5VD88"/>
<sequence length="120" mass="13255">MMTVPLGVLVAPLVGARLRDFGVVSVSFEVIYRPLPALWTLLFTLAVTLLASLLTVRRVLRIRRPFTIDRDHPAGHAHVEVDHADMVGDHVVQLAGNAPAFLSATCCSLRRDSSVRRRTM</sequence>
<proteinExistence type="predicted"/>
<gene>
    <name evidence="2" type="ORF">FHR33_009887</name>
</gene>
<protein>
    <recommendedName>
        <fullName evidence="4">Transmembrane protein</fullName>
    </recommendedName>
</protein>
<name>A0A7W5VD88_9ACTN</name>
<dbReference type="EMBL" id="JACIBV010000003">
    <property type="protein sequence ID" value="MBB3733934.1"/>
    <property type="molecule type" value="Genomic_DNA"/>
</dbReference>
<comment type="caution">
    <text evidence="2">The sequence shown here is derived from an EMBL/GenBank/DDBJ whole genome shotgun (WGS) entry which is preliminary data.</text>
</comment>
<dbReference type="Proteomes" id="UP000579945">
    <property type="component" value="Unassembled WGS sequence"/>
</dbReference>
<evidence type="ECO:0008006" key="4">
    <source>
        <dbReference type="Google" id="ProtNLM"/>
    </source>
</evidence>